<feature type="compositionally biased region" description="Low complexity" evidence="9">
    <location>
        <begin position="163"/>
        <end position="172"/>
    </location>
</feature>
<evidence type="ECO:0000256" key="1">
    <source>
        <dbReference type="ARBA" id="ARBA00000900"/>
    </source>
</evidence>
<evidence type="ECO:0000313" key="11">
    <source>
        <dbReference type="EMBL" id="KAK9840209.1"/>
    </source>
</evidence>
<comment type="catalytic activity">
    <reaction evidence="1">
        <text>S-ubiquitinyl-[E2 ubiquitin-conjugating enzyme]-L-cysteine + [acceptor protein]-L-lysine = [E2 ubiquitin-conjugating enzyme]-L-cysteine + N(6)-ubiquitinyl-[acceptor protein]-L-lysine.</text>
        <dbReference type="EC" id="2.3.2.27"/>
    </reaction>
</comment>
<evidence type="ECO:0000256" key="6">
    <source>
        <dbReference type="ARBA" id="ARBA00022786"/>
    </source>
</evidence>
<sequence length="263" mass="29110">MSVEPDVCSICLDCFTDDDPGKFTACGHPYHLQCIMQWAQRSRECPLCFKPLVLQEEELNALLPFGEFMPHEARQSSGLNPQMWMGLDAWELERLLSRLTSANQNNTAPERRRLRLRPRFRNLSLHPSGEDSKSLREGSGTEHNVEAAGSSILDFRMSGDTASSSRSPDHSSPNAAPWSAHSPTQPAALSPRTPDGNACVPSQLSRSSGSSDFRVSGESFKSRWGAVSMRCRETLNKTTRDLKNRLSKPSPQPSNDAQTNGTH</sequence>
<gene>
    <name evidence="11" type="ORF">WJX74_005473</name>
</gene>
<dbReference type="SUPFAM" id="SSF57850">
    <property type="entry name" value="RING/U-box"/>
    <property type="match status" value="1"/>
</dbReference>
<evidence type="ECO:0000256" key="7">
    <source>
        <dbReference type="ARBA" id="ARBA00022833"/>
    </source>
</evidence>
<dbReference type="Pfam" id="PF13639">
    <property type="entry name" value="zf-RING_2"/>
    <property type="match status" value="1"/>
</dbReference>
<keyword evidence="6" id="KW-0833">Ubl conjugation pathway</keyword>
<feature type="compositionally biased region" description="Polar residues" evidence="9">
    <location>
        <begin position="247"/>
        <end position="263"/>
    </location>
</feature>
<dbReference type="AlphaFoldDB" id="A0AAW1S204"/>
<dbReference type="EC" id="2.3.2.27" evidence="2"/>
<feature type="compositionally biased region" description="Low complexity" evidence="9">
    <location>
        <begin position="202"/>
        <end position="219"/>
    </location>
</feature>
<dbReference type="SMART" id="SM00184">
    <property type="entry name" value="RING"/>
    <property type="match status" value="1"/>
</dbReference>
<keyword evidence="12" id="KW-1185">Reference proteome</keyword>
<reference evidence="11 12" key="1">
    <citation type="journal article" date="2024" name="Nat. Commun.">
        <title>Phylogenomics reveals the evolutionary origins of lichenization in chlorophyte algae.</title>
        <authorList>
            <person name="Puginier C."/>
            <person name="Libourel C."/>
            <person name="Otte J."/>
            <person name="Skaloud P."/>
            <person name="Haon M."/>
            <person name="Grisel S."/>
            <person name="Petersen M."/>
            <person name="Berrin J.G."/>
            <person name="Delaux P.M."/>
            <person name="Dal Grande F."/>
            <person name="Keller J."/>
        </authorList>
    </citation>
    <scope>NUCLEOTIDE SEQUENCE [LARGE SCALE GENOMIC DNA]</scope>
    <source>
        <strain evidence="11 12">SAG 2145</strain>
    </source>
</reference>
<evidence type="ECO:0000256" key="5">
    <source>
        <dbReference type="ARBA" id="ARBA00022771"/>
    </source>
</evidence>
<organism evidence="11 12">
    <name type="scientific">Apatococcus lobatus</name>
    <dbReference type="NCBI Taxonomy" id="904363"/>
    <lineage>
        <taxon>Eukaryota</taxon>
        <taxon>Viridiplantae</taxon>
        <taxon>Chlorophyta</taxon>
        <taxon>core chlorophytes</taxon>
        <taxon>Trebouxiophyceae</taxon>
        <taxon>Chlorellales</taxon>
        <taxon>Chlorellaceae</taxon>
        <taxon>Apatococcus</taxon>
    </lineage>
</organism>
<evidence type="ECO:0000256" key="8">
    <source>
        <dbReference type="PROSITE-ProRule" id="PRU00175"/>
    </source>
</evidence>
<evidence type="ECO:0000313" key="12">
    <source>
        <dbReference type="Proteomes" id="UP001438707"/>
    </source>
</evidence>
<keyword evidence="3" id="KW-0808">Transferase</keyword>
<dbReference type="PROSITE" id="PS50089">
    <property type="entry name" value="ZF_RING_2"/>
    <property type="match status" value="1"/>
</dbReference>
<evidence type="ECO:0000256" key="3">
    <source>
        <dbReference type="ARBA" id="ARBA00022679"/>
    </source>
</evidence>
<keyword evidence="5 8" id="KW-0863">Zinc-finger</keyword>
<dbReference type="InterPro" id="IPR001841">
    <property type="entry name" value="Znf_RING"/>
</dbReference>
<evidence type="ECO:0000256" key="9">
    <source>
        <dbReference type="SAM" id="MobiDB-lite"/>
    </source>
</evidence>
<feature type="region of interest" description="Disordered" evidence="9">
    <location>
        <begin position="235"/>
        <end position="263"/>
    </location>
</feature>
<comment type="caution">
    <text evidence="11">The sequence shown here is derived from an EMBL/GenBank/DDBJ whole genome shotgun (WGS) entry which is preliminary data.</text>
</comment>
<dbReference type="PANTHER" id="PTHR46463">
    <property type="entry name" value="ZINC FINGER, RING/FYVE/PHD-TYPE"/>
    <property type="match status" value="1"/>
</dbReference>
<accession>A0AAW1S204</accession>
<dbReference type="EMBL" id="JALJOS010000004">
    <property type="protein sequence ID" value="KAK9840209.1"/>
    <property type="molecule type" value="Genomic_DNA"/>
</dbReference>
<keyword evidence="4" id="KW-0479">Metal-binding</keyword>
<feature type="compositionally biased region" description="Basic and acidic residues" evidence="9">
    <location>
        <begin position="235"/>
        <end position="244"/>
    </location>
</feature>
<name>A0AAW1S204_9CHLO</name>
<keyword evidence="7" id="KW-0862">Zinc</keyword>
<dbReference type="GO" id="GO:0061630">
    <property type="term" value="F:ubiquitin protein ligase activity"/>
    <property type="evidence" value="ECO:0007669"/>
    <property type="project" value="UniProtKB-EC"/>
</dbReference>
<feature type="domain" description="RING-type" evidence="10">
    <location>
        <begin position="8"/>
        <end position="48"/>
    </location>
</feature>
<protein>
    <recommendedName>
        <fullName evidence="2">RING-type E3 ubiquitin transferase</fullName>
        <ecNumber evidence="2">2.3.2.27</ecNumber>
    </recommendedName>
</protein>
<dbReference type="PANTHER" id="PTHR46463:SF78">
    <property type="entry name" value="RING-TYPE DOMAIN-CONTAINING PROTEIN"/>
    <property type="match status" value="1"/>
</dbReference>
<evidence type="ECO:0000259" key="10">
    <source>
        <dbReference type="PROSITE" id="PS50089"/>
    </source>
</evidence>
<feature type="region of interest" description="Disordered" evidence="9">
    <location>
        <begin position="101"/>
        <end position="145"/>
    </location>
</feature>
<feature type="region of interest" description="Disordered" evidence="9">
    <location>
        <begin position="157"/>
        <end position="219"/>
    </location>
</feature>
<evidence type="ECO:0000256" key="2">
    <source>
        <dbReference type="ARBA" id="ARBA00012483"/>
    </source>
</evidence>
<dbReference type="Gene3D" id="3.30.40.10">
    <property type="entry name" value="Zinc/RING finger domain, C3HC4 (zinc finger)"/>
    <property type="match status" value="1"/>
</dbReference>
<feature type="compositionally biased region" description="Basic and acidic residues" evidence="9">
    <location>
        <begin position="128"/>
        <end position="145"/>
    </location>
</feature>
<proteinExistence type="predicted"/>
<dbReference type="Proteomes" id="UP001438707">
    <property type="component" value="Unassembled WGS sequence"/>
</dbReference>
<evidence type="ECO:0000256" key="4">
    <source>
        <dbReference type="ARBA" id="ARBA00022723"/>
    </source>
</evidence>
<dbReference type="GO" id="GO:0008270">
    <property type="term" value="F:zinc ion binding"/>
    <property type="evidence" value="ECO:0007669"/>
    <property type="project" value="UniProtKB-KW"/>
</dbReference>
<dbReference type="InterPro" id="IPR013083">
    <property type="entry name" value="Znf_RING/FYVE/PHD"/>
</dbReference>